<dbReference type="InterPro" id="IPR036322">
    <property type="entry name" value="WD40_repeat_dom_sf"/>
</dbReference>
<dbReference type="PANTHER" id="PTHR19879">
    <property type="entry name" value="TRANSCRIPTION INITIATION FACTOR TFIID"/>
    <property type="match status" value="1"/>
</dbReference>
<dbReference type="Gene3D" id="2.130.10.10">
    <property type="entry name" value="YVTN repeat-like/Quinoprotein amine dehydrogenase"/>
    <property type="match status" value="1"/>
</dbReference>
<dbReference type="PROSITE" id="PS00678">
    <property type="entry name" value="WD_REPEATS_1"/>
    <property type="match status" value="1"/>
</dbReference>
<sequence>MPSVAFSPDGRTLATADSGWTTGLWDADTGKSRMTLIGQHAEEVTSVAFSPDGRILASGSGDKTVHLWNVALPEPSEAIRKICQAVNRDLTSQERTAYLADQSAGPVCSSHP</sequence>
<evidence type="ECO:0000313" key="4">
    <source>
        <dbReference type="EMBL" id="MFC4508578.1"/>
    </source>
</evidence>
<dbReference type="Pfam" id="PF00400">
    <property type="entry name" value="WD40"/>
    <property type="match status" value="2"/>
</dbReference>
<evidence type="ECO:0000256" key="3">
    <source>
        <dbReference type="PROSITE-ProRule" id="PRU00221"/>
    </source>
</evidence>
<reference evidence="5" key="1">
    <citation type="journal article" date="2019" name="Int. J. Syst. Evol. Microbiol.">
        <title>The Global Catalogue of Microorganisms (GCM) 10K type strain sequencing project: providing services to taxonomists for standard genome sequencing and annotation.</title>
        <authorList>
            <consortium name="The Broad Institute Genomics Platform"/>
            <consortium name="The Broad Institute Genome Sequencing Center for Infectious Disease"/>
            <person name="Wu L."/>
            <person name="Ma J."/>
        </authorList>
    </citation>
    <scope>NUCLEOTIDE SEQUENCE [LARGE SCALE GENOMIC DNA]</scope>
    <source>
        <strain evidence="5">CGMCC 4.7177</strain>
    </source>
</reference>
<dbReference type="RefSeq" id="WP_381187964.1">
    <property type="nucleotide sequence ID" value="NZ_JBHSFK010000095.1"/>
</dbReference>
<keyword evidence="5" id="KW-1185">Reference proteome</keyword>
<accession>A0ABV9BC60</accession>
<dbReference type="Proteomes" id="UP001595839">
    <property type="component" value="Unassembled WGS sequence"/>
</dbReference>
<keyword evidence="1 3" id="KW-0853">WD repeat</keyword>
<dbReference type="PROSITE" id="PS50294">
    <property type="entry name" value="WD_REPEATS_REGION"/>
    <property type="match status" value="1"/>
</dbReference>
<dbReference type="SMART" id="SM00320">
    <property type="entry name" value="WD40"/>
    <property type="match status" value="1"/>
</dbReference>
<proteinExistence type="predicted"/>
<dbReference type="InterPro" id="IPR001680">
    <property type="entry name" value="WD40_rpt"/>
</dbReference>
<protein>
    <submittedName>
        <fullName evidence="4">WD40 repeat domain-containing protein</fullName>
    </submittedName>
</protein>
<evidence type="ECO:0000256" key="2">
    <source>
        <dbReference type="ARBA" id="ARBA00022737"/>
    </source>
</evidence>
<keyword evidence="2" id="KW-0677">Repeat</keyword>
<comment type="caution">
    <text evidence="4">The sequence shown here is derived from an EMBL/GenBank/DDBJ whole genome shotgun (WGS) entry which is preliminary data.</text>
</comment>
<dbReference type="InterPro" id="IPR019775">
    <property type="entry name" value="WD40_repeat_CS"/>
</dbReference>
<feature type="repeat" description="WD" evidence="3">
    <location>
        <begin position="37"/>
        <end position="70"/>
    </location>
</feature>
<name>A0ABV9BC60_9ACTN</name>
<dbReference type="SUPFAM" id="SSF50978">
    <property type="entry name" value="WD40 repeat-like"/>
    <property type="match status" value="1"/>
</dbReference>
<dbReference type="InterPro" id="IPR015943">
    <property type="entry name" value="WD40/YVTN_repeat-like_dom_sf"/>
</dbReference>
<gene>
    <name evidence="4" type="ORF">ACFPIH_55920</name>
</gene>
<evidence type="ECO:0000256" key="1">
    <source>
        <dbReference type="ARBA" id="ARBA00022574"/>
    </source>
</evidence>
<organism evidence="4 5">
    <name type="scientific">Streptomyces vulcanius</name>
    <dbReference type="NCBI Taxonomy" id="1441876"/>
    <lineage>
        <taxon>Bacteria</taxon>
        <taxon>Bacillati</taxon>
        <taxon>Actinomycetota</taxon>
        <taxon>Actinomycetes</taxon>
        <taxon>Kitasatosporales</taxon>
        <taxon>Streptomycetaceae</taxon>
        <taxon>Streptomyces</taxon>
    </lineage>
</organism>
<dbReference type="EMBL" id="JBHSFK010000095">
    <property type="protein sequence ID" value="MFC4508578.1"/>
    <property type="molecule type" value="Genomic_DNA"/>
</dbReference>
<dbReference type="PANTHER" id="PTHR19879:SF9">
    <property type="entry name" value="TRANSCRIPTION INITIATION FACTOR TFIID SUBUNIT 5"/>
    <property type="match status" value="1"/>
</dbReference>
<feature type="repeat" description="WD" evidence="3">
    <location>
        <begin position="1"/>
        <end position="35"/>
    </location>
</feature>
<evidence type="ECO:0000313" key="5">
    <source>
        <dbReference type="Proteomes" id="UP001595839"/>
    </source>
</evidence>
<dbReference type="PROSITE" id="PS50082">
    <property type="entry name" value="WD_REPEATS_2"/>
    <property type="match status" value="2"/>
</dbReference>